<evidence type="ECO:0000313" key="2">
    <source>
        <dbReference type="EMBL" id="ACK66311.1"/>
    </source>
</evidence>
<dbReference type="STRING" id="41431.PCC8801_2292"/>
<dbReference type="EMBL" id="CP001287">
    <property type="protein sequence ID" value="ACK66311.1"/>
    <property type="molecule type" value="Genomic_DNA"/>
</dbReference>
<dbReference type="HOGENOM" id="CLU_2218730_0_0_3"/>
<organism evidence="2 3">
    <name type="scientific">Rippkaea orientalis (strain PCC 8801 / RF-1)</name>
    <name type="common">Cyanothece sp. (strain PCC 8801)</name>
    <dbReference type="NCBI Taxonomy" id="41431"/>
    <lineage>
        <taxon>Bacteria</taxon>
        <taxon>Bacillati</taxon>
        <taxon>Cyanobacteriota</taxon>
        <taxon>Cyanophyceae</taxon>
        <taxon>Oscillatoriophycideae</taxon>
        <taxon>Chroococcales</taxon>
        <taxon>Aphanothecaceae</taxon>
        <taxon>Rippkaea</taxon>
        <taxon>Rippkaea orientalis</taxon>
    </lineage>
</organism>
<feature type="region of interest" description="Disordered" evidence="1">
    <location>
        <begin position="56"/>
        <end position="106"/>
    </location>
</feature>
<dbReference type="Proteomes" id="UP000008204">
    <property type="component" value="Chromosome"/>
</dbReference>
<gene>
    <name evidence="2" type="ordered locus">PCC8801_2292</name>
</gene>
<name>B7K1B6_RIPO1</name>
<dbReference type="eggNOG" id="ENOG503035Q">
    <property type="taxonomic scope" value="Bacteria"/>
</dbReference>
<keyword evidence="3" id="KW-1185">Reference proteome</keyword>
<protein>
    <submittedName>
        <fullName evidence="2">Uncharacterized protein</fullName>
    </submittedName>
</protein>
<evidence type="ECO:0000256" key="1">
    <source>
        <dbReference type="SAM" id="MobiDB-lite"/>
    </source>
</evidence>
<accession>B7K1B6</accession>
<dbReference type="RefSeq" id="WP_012595579.1">
    <property type="nucleotide sequence ID" value="NC_011726.1"/>
</dbReference>
<reference evidence="3" key="1">
    <citation type="journal article" date="2011" name="MBio">
        <title>Novel metabolic attributes of the genus Cyanothece, comprising a group of unicellular nitrogen-fixing Cyanobacteria.</title>
        <authorList>
            <person name="Bandyopadhyay A."/>
            <person name="Elvitigala T."/>
            <person name="Welsh E."/>
            <person name="Stockel J."/>
            <person name="Liberton M."/>
            <person name="Min H."/>
            <person name="Sherman L.A."/>
            <person name="Pakrasi H.B."/>
        </authorList>
    </citation>
    <scope>NUCLEOTIDE SEQUENCE [LARGE SCALE GENOMIC DNA]</scope>
    <source>
        <strain evidence="3">PCC 8801</strain>
    </source>
</reference>
<dbReference type="AlphaFoldDB" id="B7K1B6"/>
<sequence>MNKKAFTLLLGTTLTLLTVTNVYGKETEIKAGGVSVYRSPNRDLYINTGRMEINVPKNRSRIERNSAVNRSPRRCSGNNVVRQYSRQVNHSGRTSSQSSVSHYSCP</sequence>
<dbReference type="KEGG" id="cyp:PCC8801_2292"/>
<evidence type="ECO:0000313" key="3">
    <source>
        <dbReference type="Proteomes" id="UP000008204"/>
    </source>
</evidence>
<proteinExistence type="predicted"/>
<feature type="compositionally biased region" description="Polar residues" evidence="1">
    <location>
        <begin position="76"/>
        <end position="106"/>
    </location>
</feature>